<reference evidence="1 2" key="1">
    <citation type="submission" date="2015-12" db="EMBL/GenBank/DDBJ databases">
        <authorList>
            <person name="Shamseldin A."/>
            <person name="Moawad H."/>
            <person name="Abd El-Rahim W.M."/>
            <person name="Sadowsky M.J."/>
        </authorList>
    </citation>
    <scope>NUCLEOTIDE SEQUENCE [LARGE SCALE GENOMIC DNA]</scope>
    <source>
        <strain evidence="1 2">DG5B</strain>
    </source>
</reference>
<protein>
    <submittedName>
        <fullName evidence="1">Uncharacterized protein</fullName>
    </submittedName>
</protein>
<dbReference type="OrthoDB" id="789445at2"/>
<dbReference type="Proteomes" id="UP000059542">
    <property type="component" value="Chromosome"/>
</dbReference>
<keyword evidence="2" id="KW-1185">Reference proteome</keyword>
<sequence length="208" mass="23313">MTQPLLDALSALQRQEQHLLALTKKMVVPVDGRPGLSFIDIYSMAIVNRSLALIAGFNGMVRSNNYLGAAHVVRLHLDSLLRYAALWMVSDPNDFARSVMNGTKVNQLKDKHGTLLRDAHLRDVVAVQYPWVLDVYNQTSGFVHFSQKHISFSTMATNQELGVVQHSIARGDRFVQDESRIEGTEAMTAILECIGAHLIWWTESKQTP</sequence>
<dbReference type="RefSeq" id="WP_068192186.1">
    <property type="nucleotide sequence ID" value="NZ_CP013909.1"/>
</dbReference>
<gene>
    <name evidence="1" type="ORF">AUC43_09185</name>
</gene>
<organism evidence="1 2">
    <name type="scientific">Hymenobacter sedentarius</name>
    <dbReference type="NCBI Taxonomy" id="1411621"/>
    <lineage>
        <taxon>Bacteria</taxon>
        <taxon>Pseudomonadati</taxon>
        <taxon>Bacteroidota</taxon>
        <taxon>Cytophagia</taxon>
        <taxon>Cytophagales</taxon>
        <taxon>Hymenobacteraceae</taxon>
        <taxon>Hymenobacter</taxon>
    </lineage>
</organism>
<evidence type="ECO:0000313" key="2">
    <source>
        <dbReference type="Proteomes" id="UP000059542"/>
    </source>
</evidence>
<dbReference type="KEGG" id="hyg:AUC43_09185"/>
<proteinExistence type="predicted"/>
<dbReference type="AlphaFoldDB" id="A0A0U3SGG4"/>
<evidence type="ECO:0000313" key="1">
    <source>
        <dbReference type="EMBL" id="ALW85254.1"/>
    </source>
</evidence>
<accession>A0A0U3SGG4</accession>
<dbReference type="EMBL" id="CP013909">
    <property type="protein sequence ID" value="ALW85254.1"/>
    <property type="molecule type" value="Genomic_DNA"/>
</dbReference>
<name>A0A0U3SGG4_9BACT</name>